<dbReference type="PANTHER" id="PTHR12907:SF26">
    <property type="entry name" value="HIF PROLYL HYDROXYLASE, ISOFORM C"/>
    <property type="match status" value="1"/>
</dbReference>
<dbReference type="GO" id="GO:0031543">
    <property type="term" value="F:peptidyl-proline dioxygenase activity"/>
    <property type="evidence" value="ECO:0007669"/>
    <property type="project" value="TreeGrafter"/>
</dbReference>
<dbReference type="GO" id="GO:0008198">
    <property type="term" value="F:ferrous iron binding"/>
    <property type="evidence" value="ECO:0007669"/>
    <property type="project" value="TreeGrafter"/>
</dbReference>
<comment type="caution">
    <text evidence="9">The sequence shown here is derived from an EMBL/GenBank/DDBJ whole genome shotgun (WGS) entry which is preliminary data.</text>
</comment>
<dbReference type="Gene3D" id="2.60.120.620">
    <property type="entry name" value="q2cbj1_9rhob like domain"/>
    <property type="match status" value="1"/>
</dbReference>
<dbReference type="PANTHER" id="PTHR12907">
    <property type="entry name" value="EGL NINE HOMOLOG-RELATED"/>
    <property type="match status" value="1"/>
</dbReference>
<dbReference type="Pfam" id="PF13640">
    <property type="entry name" value="2OG-FeII_Oxy_3"/>
    <property type="match status" value="1"/>
</dbReference>
<evidence type="ECO:0000259" key="8">
    <source>
        <dbReference type="PROSITE" id="PS51471"/>
    </source>
</evidence>
<dbReference type="InterPro" id="IPR044862">
    <property type="entry name" value="Pro_4_hyd_alph_FE2OG_OXY"/>
</dbReference>
<keyword evidence="4" id="KW-0223">Dioxygenase</keyword>
<dbReference type="PROSITE" id="PS51471">
    <property type="entry name" value="FE2OG_OXY"/>
    <property type="match status" value="1"/>
</dbReference>
<dbReference type="SMART" id="SM00702">
    <property type="entry name" value="P4Hc"/>
    <property type="match status" value="1"/>
</dbReference>
<evidence type="ECO:0000256" key="6">
    <source>
        <dbReference type="ARBA" id="ARBA00023004"/>
    </source>
</evidence>
<evidence type="ECO:0000256" key="7">
    <source>
        <dbReference type="SAM" id="MobiDB-lite"/>
    </source>
</evidence>
<evidence type="ECO:0000256" key="3">
    <source>
        <dbReference type="ARBA" id="ARBA00022896"/>
    </source>
</evidence>
<dbReference type="GO" id="GO:0031418">
    <property type="term" value="F:L-ascorbic acid binding"/>
    <property type="evidence" value="ECO:0007669"/>
    <property type="project" value="UniProtKB-KW"/>
</dbReference>
<proteinExistence type="predicted"/>
<dbReference type="GO" id="GO:0071456">
    <property type="term" value="P:cellular response to hypoxia"/>
    <property type="evidence" value="ECO:0007669"/>
    <property type="project" value="TreeGrafter"/>
</dbReference>
<dbReference type="OrthoDB" id="76265at2759"/>
<feature type="region of interest" description="Disordered" evidence="7">
    <location>
        <begin position="17"/>
        <end position="41"/>
    </location>
</feature>
<comment type="cofactor">
    <cofactor evidence="1">
        <name>L-ascorbate</name>
        <dbReference type="ChEBI" id="CHEBI:38290"/>
    </cofactor>
</comment>
<dbReference type="STRING" id="101127.A0A1X2GCF8"/>
<feature type="compositionally biased region" description="Acidic residues" evidence="7">
    <location>
        <begin position="21"/>
        <end position="30"/>
    </location>
</feature>
<organism evidence="9 10">
    <name type="scientific">Hesseltinella vesiculosa</name>
    <dbReference type="NCBI Taxonomy" id="101127"/>
    <lineage>
        <taxon>Eukaryota</taxon>
        <taxon>Fungi</taxon>
        <taxon>Fungi incertae sedis</taxon>
        <taxon>Mucoromycota</taxon>
        <taxon>Mucoromycotina</taxon>
        <taxon>Mucoromycetes</taxon>
        <taxon>Mucorales</taxon>
        <taxon>Cunninghamellaceae</taxon>
        <taxon>Hesseltinella</taxon>
    </lineage>
</organism>
<keyword evidence="6" id="KW-0408">Iron</keyword>
<evidence type="ECO:0000313" key="9">
    <source>
        <dbReference type="EMBL" id="ORX50525.1"/>
    </source>
</evidence>
<feature type="domain" description="Fe2OG dioxygenase" evidence="8">
    <location>
        <begin position="198"/>
        <end position="306"/>
    </location>
</feature>
<evidence type="ECO:0000256" key="2">
    <source>
        <dbReference type="ARBA" id="ARBA00022723"/>
    </source>
</evidence>
<keyword evidence="2" id="KW-0479">Metal-binding</keyword>
<sequence>MTDTSLEAQILKAAAKSGADDLPDFPDDQSDLPSDYEYVPNDDDDEEIIEDITESDLLKYLDQQRDPLQVVQRLFYHEINTLSAQKHEHDWKLKCIPNRCMEELYGQGWTQMDYLLDLDTLKGANQEAVHMLKEGKFVPAGRVKDVEDDPFRDNNARDDAIIWMDPAANDNPPFFQKVLDFYSGPLHDDLSSMIRLNGKTEYQLAYYHPNNARYERHRDALPTDDPEDTNQRRVTAILYLNANWTNGDGGELKIHGHENADTGLEDSADRYVHPLLGRMVIFMSGVTDHEVCPAKKERFALTAWMR</sequence>
<dbReference type="Proteomes" id="UP000242146">
    <property type="component" value="Unassembled WGS sequence"/>
</dbReference>
<keyword evidence="5" id="KW-0560">Oxidoreductase</keyword>
<keyword evidence="3" id="KW-0847">Vitamin C</keyword>
<evidence type="ECO:0000256" key="4">
    <source>
        <dbReference type="ARBA" id="ARBA00022964"/>
    </source>
</evidence>
<dbReference type="AlphaFoldDB" id="A0A1X2GCF8"/>
<dbReference type="InterPro" id="IPR051559">
    <property type="entry name" value="HIF_prolyl_hydroxylases"/>
</dbReference>
<dbReference type="EMBL" id="MCGT01000023">
    <property type="protein sequence ID" value="ORX50525.1"/>
    <property type="molecule type" value="Genomic_DNA"/>
</dbReference>
<evidence type="ECO:0000256" key="1">
    <source>
        <dbReference type="ARBA" id="ARBA00001961"/>
    </source>
</evidence>
<evidence type="ECO:0000256" key="5">
    <source>
        <dbReference type="ARBA" id="ARBA00023002"/>
    </source>
</evidence>
<evidence type="ECO:0000313" key="10">
    <source>
        <dbReference type="Proteomes" id="UP000242146"/>
    </source>
</evidence>
<accession>A0A1X2GCF8</accession>
<keyword evidence="10" id="KW-1185">Reference proteome</keyword>
<dbReference type="InterPro" id="IPR006620">
    <property type="entry name" value="Pro_4_hyd_alph"/>
</dbReference>
<protein>
    <recommendedName>
        <fullName evidence="8">Fe2OG dioxygenase domain-containing protein</fullName>
    </recommendedName>
</protein>
<gene>
    <name evidence="9" type="ORF">DM01DRAFT_1324946</name>
</gene>
<reference evidence="9 10" key="1">
    <citation type="submission" date="2016-07" db="EMBL/GenBank/DDBJ databases">
        <title>Pervasive Adenine N6-methylation of Active Genes in Fungi.</title>
        <authorList>
            <consortium name="DOE Joint Genome Institute"/>
            <person name="Mondo S.J."/>
            <person name="Dannebaum R.O."/>
            <person name="Kuo R.C."/>
            <person name="Labutti K."/>
            <person name="Haridas S."/>
            <person name="Kuo A."/>
            <person name="Salamov A."/>
            <person name="Ahrendt S.R."/>
            <person name="Lipzen A."/>
            <person name="Sullivan W."/>
            <person name="Andreopoulos W.B."/>
            <person name="Clum A."/>
            <person name="Lindquist E."/>
            <person name="Daum C."/>
            <person name="Ramamoorthy G.K."/>
            <person name="Gryganskyi A."/>
            <person name="Culley D."/>
            <person name="Magnuson J.K."/>
            <person name="James T.Y."/>
            <person name="O'Malley M.A."/>
            <person name="Stajich J.E."/>
            <person name="Spatafora J.W."/>
            <person name="Visel A."/>
            <person name="Grigoriev I.V."/>
        </authorList>
    </citation>
    <scope>NUCLEOTIDE SEQUENCE [LARGE SCALE GENOMIC DNA]</scope>
    <source>
        <strain evidence="9 10">NRRL 3301</strain>
    </source>
</reference>
<name>A0A1X2GCF8_9FUNG</name>
<dbReference type="InterPro" id="IPR005123">
    <property type="entry name" value="Oxoglu/Fe-dep_dioxygenase_dom"/>
</dbReference>